<sequence>MKELTLQLFEELIFALNLSPVDSDEEGHCSLVFDNEIIVDIQLIASESRIVFTSMVGLLSETYGNQQLRSLMSLNLAIARELSMSLGLEPETNAVLLTYSVDVQHVSLSTITEALSLFLSQTEKCQSTLQ</sequence>
<dbReference type="GO" id="GO:0030254">
    <property type="term" value="P:protein secretion by the type III secretion system"/>
    <property type="evidence" value="ECO:0007669"/>
    <property type="project" value="InterPro"/>
</dbReference>
<proteinExistence type="predicted"/>
<dbReference type="SUPFAM" id="SSF69635">
    <property type="entry name" value="Type III secretory system chaperone-like"/>
    <property type="match status" value="1"/>
</dbReference>
<accession>A0A5E7GAQ2</accession>
<protein>
    <submittedName>
        <fullName evidence="1">Uncharacterized protein</fullName>
    </submittedName>
</protein>
<evidence type="ECO:0000313" key="1">
    <source>
        <dbReference type="EMBL" id="VVO47962.1"/>
    </source>
</evidence>
<name>A0A5E7GAQ2_PSEFL</name>
<dbReference type="RefSeq" id="WP_150778215.1">
    <property type="nucleotide sequence ID" value="NZ_CABVIH010000001.1"/>
</dbReference>
<dbReference type="Gene3D" id="3.30.1460.10">
    <property type="match status" value="1"/>
</dbReference>
<dbReference type="EMBL" id="CABVIH010000001">
    <property type="protein sequence ID" value="VVO47962.1"/>
    <property type="molecule type" value="Genomic_DNA"/>
</dbReference>
<dbReference type="Proteomes" id="UP000375525">
    <property type="component" value="Unassembled WGS sequence"/>
</dbReference>
<dbReference type="InterPro" id="IPR010261">
    <property type="entry name" value="Tir_chaperone"/>
</dbReference>
<dbReference type="CDD" id="cd16364">
    <property type="entry name" value="T3SC_I-like"/>
    <property type="match status" value="1"/>
</dbReference>
<reference evidence="1 2" key="1">
    <citation type="submission" date="2019-09" db="EMBL/GenBank/DDBJ databases">
        <authorList>
            <person name="Chandra G."/>
            <person name="Truman W A."/>
        </authorList>
    </citation>
    <scope>NUCLEOTIDE SEQUENCE [LARGE SCALE GENOMIC DNA]</scope>
    <source>
        <strain evidence="1">PS880</strain>
    </source>
</reference>
<organism evidence="1 2">
    <name type="scientific">Pseudomonas fluorescens</name>
    <dbReference type="NCBI Taxonomy" id="294"/>
    <lineage>
        <taxon>Bacteria</taxon>
        <taxon>Pseudomonadati</taxon>
        <taxon>Pseudomonadota</taxon>
        <taxon>Gammaproteobacteria</taxon>
        <taxon>Pseudomonadales</taxon>
        <taxon>Pseudomonadaceae</taxon>
        <taxon>Pseudomonas</taxon>
    </lineage>
</organism>
<dbReference type="AlphaFoldDB" id="A0A5E7GAQ2"/>
<evidence type="ECO:0000313" key="2">
    <source>
        <dbReference type="Proteomes" id="UP000375525"/>
    </source>
</evidence>
<gene>
    <name evidence="1" type="ORF">PS880_00147</name>
</gene>
<dbReference type="Pfam" id="PF05932">
    <property type="entry name" value="CesT"/>
    <property type="match status" value="1"/>
</dbReference>
<dbReference type="OrthoDB" id="5455207at2"/>